<evidence type="ECO:0000259" key="3">
    <source>
        <dbReference type="Pfam" id="PF01979"/>
    </source>
</evidence>
<keyword evidence="2" id="KW-0732">Signal</keyword>
<evidence type="ECO:0000256" key="2">
    <source>
        <dbReference type="SAM" id="SignalP"/>
    </source>
</evidence>
<dbReference type="Gene3D" id="2.120.10.30">
    <property type="entry name" value="TolB, C-terminal domain"/>
    <property type="match status" value="3"/>
</dbReference>
<feature type="domain" description="Amidohydrolase-related" evidence="3">
    <location>
        <begin position="993"/>
        <end position="1054"/>
    </location>
</feature>
<proteinExistence type="predicted"/>
<dbReference type="InterPro" id="IPR032466">
    <property type="entry name" value="Metal_Hydrolase"/>
</dbReference>
<organism evidence="4 5">
    <name type="scientific">Novosphingobium aureum</name>
    <dbReference type="NCBI Taxonomy" id="2792964"/>
    <lineage>
        <taxon>Bacteria</taxon>
        <taxon>Pseudomonadati</taxon>
        <taxon>Pseudomonadota</taxon>
        <taxon>Alphaproteobacteria</taxon>
        <taxon>Sphingomonadales</taxon>
        <taxon>Sphingomonadaceae</taxon>
        <taxon>Novosphingobium</taxon>
    </lineage>
</organism>
<dbReference type="GO" id="GO:0016810">
    <property type="term" value="F:hydrolase activity, acting on carbon-nitrogen (but not peptide) bonds"/>
    <property type="evidence" value="ECO:0007669"/>
    <property type="project" value="InterPro"/>
</dbReference>
<reference evidence="4" key="1">
    <citation type="submission" date="2020-11" db="EMBL/GenBank/DDBJ databases">
        <title>Novosphingobium aureum sp. nov., a marine bacterium isolated from sediment of a salt flat.</title>
        <authorList>
            <person name="Yoo Y."/>
            <person name="Kim J.-J."/>
        </authorList>
    </citation>
    <scope>NUCLEOTIDE SEQUENCE</scope>
    <source>
        <strain evidence="4">YJ-S2-02</strain>
    </source>
</reference>
<dbReference type="EMBL" id="JADZGI010000001">
    <property type="protein sequence ID" value="MBH0113829.1"/>
    <property type="molecule type" value="Genomic_DNA"/>
</dbReference>
<comment type="caution">
    <text evidence="4">The sequence shown here is derived from an EMBL/GenBank/DDBJ whole genome shotgun (WGS) entry which is preliminary data.</text>
</comment>
<evidence type="ECO:0000313" key="5">
    <source>
        <dbReference type="Proteomes" id="UP000617634"/>
    </source>
</evidence>
<dbReference type="AlphaFoldDB" id="A0A931MLV2"/>
<dbReference type="SUPFAM" id="SSF51338">
    <property type="entry name" value="Composite domain of metallo-dependent hydrolases"/>
    <property type="match status" value="1"/>
</dbReference>
<dbReference type="SUPFAM" id="SSF82171">
    <property type="entry name" value="DPP6 N-terminal domain-like"/>
    <property type="match status" value="1"/>
</dbReference>
<dbReference type="PANTHER" id="PTHR43135:SF3">
    <property type="entry name" value="ALPHA-D-RIBOSE 1-METHYLPHOSPHONATE 5-TRIPHOSPHATE DIPHOSPHATASE"/>
    <property type="match status" value="1"/>
</dbReference>
<dbReference type="Pfam" id="PF07676">
    <property type="entry name" value="PD40"/>
    <property type="match status" value="1"/>
</dbReference>
<dbReference type="SUPFAM" id="SSF51556">
    <property type="entry name" value="Metallo-dependent hydrolases"/>
    <property type="match status" value="1"/>
</dbReference>
<dbReference type="InterPro" id="IPR011042">
    <property type="entry name" value="6-blade_b-propeller_TolB-like"/>
</dbReference>
<dbReference type="InterPro" id="IPR051781">
    <property type="entry name" value="Metallo-dep_Hydrolase"/>
</dbReference>
<dbReference type="PANTHER" id="PTHR43135">
    <property type="entry name" value="ALPHA-D-RIBOSE 1-METHYLPHOSPHONATE 5-TRIPHOSPHATE DIPHOSPHATASE"/>
    <property type="match status" value="1"/>
</dbReference>
<dbReference type="Pfam" id="PF01979">
    <property type="entry name" value="Amidohydro_1"/>
    <property type="match status" value="1"/>
</dbReference>
<name>A0A931MLV2_9SPHN</name>
<gene>
    <name evidence="4" type="ORF">I5E68_12825</name>
</gene>
<protein>
    <submittedName>
        <fullName evidence="4">PD40 domain-containing protein</fullName>
    </submittedName>
</protein>
<dbReference type="Proteomes" id="UP000617634">
    <property type="component" value="Unassembled WGS sequence"/>
</dbReference>
<feature type="chain" id="PRO_5038033157" evidence="2">
    <location>
        <begin position="27"/>
        <end position="1097"/>
    </location>
</feature>
<evidence type="ECO:0000256" key="1">
    <source>
        <dbReference type="SAM" id="MobiDB-lite"/>
    </source>
</evidence>
<dbReference type="InterPro" id="IPR011659">
    <property type="entry name" value="WD40"/>
</dbReference>
<dbReference type="InterPro" id="IPR006680">
    <property type="entry name" value="Amidohydro-rel"/>
</dbReference>
<keyword evidence="5" id="KW-1185">Reference proteome</keyword>
<dbReference type="SUPFAM" id="SSF69304">
    <property type="entry name" value="Tricorn protease N-terminal domain"/>
    <property type="match status" value="1"/>
</dbReference>
<feature type="signal peptide" evidence="2">
    <location>
        <begin position="1"/>
        <end position="26"/>
    </location>
</feature>
<feature type="region of interest" description="Disordered" evidence="1">
    <location>
        <begin position="1076"/>
        <end position="1097"/>
    </location>
</feature>
<accession>A0A931MLV2</accession>
<dbReference type="Pfam" id="PF26549">
    <property type="entry name" value="Tricorn_N"/>
    <property type="match status" value="1"/>
</dbReference>
<dbReference type="InterPro" id="IPR011059">
    <property type="entry name" value="Metal-dep_hydrolase_composite"/>
</dbReference>
<evidence type="ECO:0000313" key="4">
    <source>
        <dbReference type="EMBL" id="MBH0113829.1"/>
    </source>
</evidence>
<dbReference type="RefSeq" id="WP_197164239.1">
    <property type="nucleotide sequence ID" value="NZ_JADZGI010000001.1"/>
</dbReference>
<sequence>MTLRAALLALTVPLSTATILASPAFARPIADAAQLPITPARTLRIDAQSGTWVSLDISPDGKTVVFDMLGDIYTMPIGGGEARQLTTGLGFDTQPTFSPDGRSIAFVSDRSGADNVWVMKRDGSGARALTRSDDVGVFASPAWNTQGTGLFVSRYYADVNNYALVSVDLDGSLTSLAPVKPVADAPRASWHSTLGAVAAPDGRHVYFARLTGGLDFDEINTWSIVRRDLETGEEQVVVGDSGERGHERPTVFRPMIAPDGRTLAYATRRGSETQLRLRDLATGLDRKIAQTEPDQLEASMWQDIVPRYAFTPDGKALLLTRAGRFERVDIADGTVTPVPFHAAMEVAVAPSTRVDIREDRGPVQARLVQAPVASPDGTMLAYSALGHIYLQKADGTGAPVRLDRGAERDEELAFLPGWSPDGRELVYVTWSEASGGMVWKQSVDRIGEPQAMAATRAYYSYPVFTPDGREVVTLRSPMAARRKATFDIGQMRQSDLVALPASGAQGPEDLRVIHSGMIGSRPQFTKAPGKVHLLTPRGLAAIDMATGKSALVAQVTGPGYYFLEGNTPVDDIRISPDGEWLLVQTVEQLTLVRTPEPGTSIDLDDPAVPTRRLTTVGADFFEWERDGSIDWSVGSRFHHLALAQALPGAAGEPEALARVTDMKVEAPRAMASGTLLLRGARILTMADADRIIADADLLITDGRIAAVGPRGSFPVPAGTTVRDVTGKTILPGFIDEHDHVAEIRRNVLSLDDWGLKSRLAWGVTTSFDPSTLSIDMLAYQDLLDTGAMIGPRLRSTGPAIFSFNRFASLDEVRAVMRRYRDDWGLRNIKQYRTGNRRVRQWMAMGARELGLQPTTEGALSLKLDLTQMLDGFAGNEHALAAPLGDDVIGLMTAMRTSYATTMMITHRGPDGADWFANESHASTNPKIAHFWPPVAIEQKLGERPGRPLATYGFDEIAGGAARLAQAGGLVGMGAHGEVPGIGFHWEMFAHVLGGMETRSALHAATAGSAETIGRLADLGTIEAGKLADLVVLDADPLADIHNTLRIASVMRDGHLYAADTLDRIWPEPRPMPAPWFADRDGPEQWLPAMPDDAGAPD</sequence>
<dbReference type="Gene3D" id="2.30.40.10">
    <property type="entry name" value="Urease, subunit C, domain 1"/>
    <property type="match status" value="2"/>
</dbReference>